<dbReference type="RefSeq" id="WP_214171279.1">
    <property type="nucleotide sequence ID" value="NZ_JAHCVJ010000003.1"/>
</dbReference>
<evidence type="ECO:0008006" key="3">
    <source>
        <dbReference type="Google" id="ProtNLM"/>
    </source>
</evidence>
<reference evidence="1 2" key="1">
    <citation type="submission" date="2021-05" db="EMBL/GenBank/DDBJ databases">
        <title>The draft genome of Geobacter pelophilus DSM 12255.</title>
        <authorList>
            <person name="Xu Z."/>
            <person name="Masuda Y."/>
            <person name="Itoh H."/>
            <person name="Senoo K."/>
        </authorList>
    </citation>
    <scope>NUCLEOTIDE SEQUENCE [LARGE SCALE GENOMIC DNA]</scope>
    <source>
        <strain evidence="1 2">DSM 12255</strain>
    </source>
</reference>
<organism evidence="1 2">
    <name type="scientific">Geoanaerobacter pelophilus</name>
    <dbReference type="NCBI Taxonomy" id="60036"/>
    <lineage>
        <taxon>Bacteria</taxon>
        <taxon>Pseudomonadati</taxon>
        <taxon>Thermodesulfobacteriota</taxon>
        <taxon>Desulfuromonadia</taxon>
        <taxon>Geobacterales</taxon>
        <taxon>Geobacteraceae</taxon>
        <taxon>Geoanaerobacter</taxon>
    </lineage>
</organism>
<gene>
    <name evidence="1" type="ORF">KI809_09370</name>
</gene>
<dbReference type="Proteomes" id="UP000811899">
    <property type="component" value="Unassembled WGS sequence"/>
</dbReference>
<dbReference type="AlphaFoldDB" id="A0AAW4L653"/>
<accession>A0AAW4L653</accession>
<evidence type="ECO:0000313" key="1">
    <source>
        <dbReference type="EMBL" id="MBT0664508.1"/>
    </source>
</evidence>
<proteinExistence type="predicted"/>
<comment type="caution">
    <text evidence="1">The sequence shown here is derived from an EMBL/GenBank/DDBJ whole genome shotgun (WGS) entry which is preliminary data.</text>
</comment>
<keyword evidence="2" id="KW-1185">Reference proteome</keyword>
<dbReference type="EMBL" id="JAHCVJ010000003">
    <property type="protein sequence ID" value="MBT0664508.1"/>
    <property type="molecule type" value="Genomic_DNA"/>
</dbReference>
<evidence type="ECO:0000313" key="2">
    <source>
        <dbReference type="Proteomes" id="UP000811899"/>
    </source>
</evidence>
<sequence>MAIRIFNDKHGISVQNFLERAIDVQFKEQQKHEFWILTTAIDVTLIEPVIKSLQESIPLTDIYLAFDISQIPEAVQAYSNEALWVIKSNLQNSGINFEFTSLKHHKHAMNGKGYAIIQRCHNKITEGLVVITSADFTKAGFCGKNVELGHHSTTKKDLRAFEDLYKYLVKKLGCEVTTSAKEPQLQAPS</sequence>
<protein>
    <recommendedName>
        <fullName evidence="3">PLD-like domain-containing protein</fullName>
    </recommendedName>
</protein>
<name>A0AAW4L653_9BACT</name>